<reference evidence="1" key="1">
    <citation type="submission" date="2022-06" db="EMBL/GenBank/DDBJ databases">
        <title>Phylogenomic reconstructions and comparative analyses of Kickxellomycotina fungi.</title>
        <authorList>
            <person name="Reynolds N.K."/>
            <person name="Stajich J.E."/>
            <person name="Barry K."/>
            <person name="Grigoriev I.V."/>
            <person name="Crous P."/>
            <person name="Smith M.E."/>
        </authorList>
    </citation>
    <scope>NUCLEOTIDE SEQUENCE</scope>
    <source>
        <strain evidence="1">RSA 2271</strain>
    </source>
</reference>
<sequence>MSSGYFHEGGADSKLELLSVMYDDDVHSTPEACIAKSQALIVSGYPQELLGRPHAPTKALETLLAYDKLPRSYDPSTEAKLLIQKAEAKMARS</sequence>
<dbReference type="EMBL" id="JAMZIH010004045">
    <property type="protein sequence ID" value="KAJ1676478.1"/>
    <property type="molecule type" value="Genomic_DNA"/>
</dbReference>
<organism evidence="1 2">
    <name type="scientific">Spiromyces aspiralis</name>
    <dbReference type="NCBI Taxonomy" id="68401"/>
    <lineage>
        <taxon>Eukaryota</taxon>
        <taxon>Fungi</taxon>
        <taxon>Fungi incertae sedis</taxon>
        <taxon>Zoopagomycota</taxon>
        <taxon>Kickxellomycotina</taxon>
        <taxon>Kickxellomycetes</taxon>
        <taxon>Kickxellales</taxon>
        <taxon>Kickxellaceae</taxon>
        <taxon>Spiromyces</taxon>
    </lineage>
</organism>
<keyword evidence="2" id="KW-1185">Reference proteome</keyword>
<gene>
    <name evidence="1" type="ORF">EV182_008124</name>
</gene>
<proteinExistence type="predicted"/>
<evidence type="ECO:0000313" key="2">
    <source>
        <dbReference type="Proteomes" id="UP001145114"/>
    </source>
</evidence>
<evidence type="ECO:0000313" key="1">
    <source>
        <dbReference type="EMBL" id="KAJ1676478.1"/>
    </source>
</evidence>
<accession>A0ACC1HMU3</accession>
<name>A0ACC1HMU3_9FUNG</name>
<dbReference type="Proteomes" id="UP001145114">
    <property type="component" value="Unassembled WGS sequence"/>
</dbReference>
<comment type="caution">
    <text evidence="1">The sequence shown here is derived from an EMBL/GenBank/DDBJ whole genome shotgun (WGS) entry which is preliminary data.</text>
</comment>
<protein>
    <submittedName>
        <fullName evidence="1">Uncharacterized protein</fullName>
    </submittedName>
</protein>